<keyword evidence="6" id="KW-1133">Transmembrane helix</keyword>
<dbReference type="Proteomes" id="UP001500902">
    <property type="component" value="Unassembled WGS sequence"/>
</dbReference>
<feature type="transmembrane region" description="Helical" evidence="6">
    <location>
        <begin position="148"/>
        <end position="167"/>
    </location>
</feature>
<evidence type="ECO:0000256" key="1">
    <source>
        <dbReference type="ARBA" id="ARBA00003408"/>
    </source>
</evidence>
<feature type="transmembrane region" description="Helical" evidence="6">
    <location>
        <begin position="61"/>
        <end position="85"/>
    </location>
</feature>
<evidence type="ECO:0000256" key="3">
    <source>
        <dbReference type="ARBA" id="ARBA00020268"/>
    </source>
</evidence>
<feature type="transmembrane region" description="Helical" evidence="6">
    <location>
        <begin position="241"/>
        <end position="266"/>
    </location>
</feature>
<dbReference type="Pfam" id="PF01554">
    <property type="entry name" value="MatE"/>
    <property type="match status" value="1"/>
</dbReference>
<comment type="caution">
    <text evidence="7">The sequence shown here is derived from an EMBL/GenBank/DDBJ whole genome shotgun (WGS) entry which is preliminary data.</text>
</comment>
<feature type="transmembrane region" description="Helical" evidence="6">
    <location>
        <begin position="278"/>
        <end position="299"/>
    </location>
</feature>
<dbReference type="RefSeq" id="WP_344877689.1">
    <property type="nucleotide sequence ID" value="NZ_BAAAZP010000061.1"/>
</dbReference>
<feature type="transmembrane region" description="Helical" evidence="6">
    <location>
        <begin position="199"/>
        <end position="220"/>
    </location>
</feature>
<keyword evidence="4" id="KW-0813">Transport</keyword>
<evidence type="ECO:0000256" key="6">
    <source>
        <dbReference type="SAM" id="Phobius"/>
    </source>
</evidence>
<feature type="transmembrane region" description="Helical" evidence="6">
    <location>
        <begin position="106"/>
        <end position="128"/>
    </location>
</feature>
<feature type="transmembrane region" description="Helical" evidence="6">
    <location>
        <begin position="354"/>
        <end position="373"/>
    </location>
</feature>
<evidence type="ECO:0000256" key="4">
    <source>
        <dbReference type="ARBA" id="ARBA00022448"/>
    </source>
</evidence>
<dbReference type="PANTHER" id="PTHR43298">
    <property type="entry name" value="MULTIDRUG RESISTANCE PROTEIN NORM-RELATED"/>
    <property type="match status" value="1"/>
</dbReference>
<feature type="transmembrane region" description="Helical" evidence="6">
    <location>
        <begin position="319"/>
        <end position="342"/>
    </location>
</feature>
<evidence type="ECO:0000256" key="2">
    <source>
        <dbReference type="ARBA" id="ARBA00010199"/>
    </source>
</evidence>
<dbReference type="EMBL" id="BAAAZP010000061">
    <property type="protein sequence ID" value="GAA3665468.1"/>
    <property type="molecule type" value="Genomic_DNA"/>
</dbReference>
<gene>
    <name evidence="7" type="ORF">GCM10022224_032220</name>
</gene>
<feature type="transmembrane region" description="Helical" evidence="6">
    <location>
        <begin position="174"/>
        <end position="193"/>
    </location>
</feature>
<dbReference type="InterPro" id="IPR050222">
    <property type="entry name" value="MATE_MdtK"/>
</dbReference>
<sequence length="451" mass="45752">MLQAIDSLHDLGRRERPAPIAPFYVIALLRTALPICLAMIAGMVGSLTVTSVLGQHDTVTLAAFAVATAVLNPASAAVQGALRGLGPFVAPFRDEPAAAVPVVRDARWLSLATGTVGALVLLCVPLIAGAAGVPPEVVRELGLLPCFLAGYLVIFASTGGASTILIALGRSRNVLWPTLAFGVGLGALSATLVPPLGLLGVGIAWVVSGAASAAVASWNLRRAIGRPIGQGRPRMREIAELAKVSVPLAGTVLIKFAVLGVVTFAAGATGTRDTAAHAVLSLLTGFIMLTSLSVGQAAVPEVARAADPAGARRAHRTAVLLAVSGTLVVAALLLGFGRHLLVLFSDDVAVRDRVYALLPLMLLSAAFDAAQAVQGTGLTALKRSAAGLLNFAVAYGLLVLAAVPVARTWGITGLWTALAAANGLLVVLQGLGFRRHSAKVGARAVTGTSAA</sequence>
<reference evidence="8" key="1">
    <citation type="journal article" date="2019" name="Int. J. Syst. Evol. Microbiol.">
        <title>The Global Catalogue of Microorganisms (GCM) 10K type strain sequencing project: providing services to taxonomists for standard genome sequencing and annotation.</title>
        <authorList>
            <consortium name="The Broad Institute Genomics Platform"/>
            <consortium name="The Broad Institute Genome Sequencing Center for Infectious Disease"/>
            <person name="Wu L."/>
            <person name="Ma J."/>
        </authorList>
    </citation>
    <scope>NUCLEOTIDE SEQUENCE [LARGE SCALE GENOMIC DNA]</scope>
    <source>
        <strain evidence="8">JCM 16904</strain>
    </source>
</reference>
<evidence type="ECO:0000313" key="8">
    <source>
        <dbReference type="Proteomes" id="UP001500902"/>
    </source>
</evidence>
<feature type="transmembrane region" description="Helical" evidence="6">
    <location>
        <begin position="385"/>
        <end position="406"/>
    </location>
</feature>
<keyword evidence="6" id="KW-0472">Membrane</keyword>
<feature type="transmembrane region" description="Helical" evidence="6">
    <location>
        <begin position="21"/>
        <end position="41"/>
    </location>
</feature>
<dbReference type="PANTHER" id="PTHR43298:SF2">
    <property type="entry name" value="FMN_FAD EXPORTER YEEO-RELATED"/>
    <property type="match status" value="1"/>
</dbReference>
<evidence type="ECO:0000256" key="5">
    <source>
        <dbReference type="ARBA" id="ARBA00031636"/>
    </source>
</evidence>
<comment type="similarity">
    <text evidence="2">Belongs to the multi antimicrobial extrusion (MATE) (TC 2.A.66.1) family.</text>
</comment>
<comment type="function">
    <text evidence="1">Multidrug efflux pump.</text>
</comment>
<dbReference type="InterPro" id="IPR002528">
    <property type="entry name" value="MATE_fam"/>
</dbReference>
<keyword evidence="8" id="KW-1185">Reference proteome</keyword>
<keyword evidence="6" id="KW-0812">Transmembrane</keyword>
<evidence type="ECO:0000313" key="7">
    <source>
        <dbReference type="EMBL" id="GAA3665468.1"/>
    </source>
</evidence>
<organism evidence="7 8">
    <name type="scientific">Nonomuraea antimicrobica</name>
    <dbReference type="NCBI Taxonomy" id="561173"/>
    <lineage>
        <taxon>Bacteria</taxon>
        <taxon>Bacillati</taxon>
        <taxon>Actinomycetota</taxon>
        <taxon>Actinomycetes</taxon>
        <taxon>Streptosporangiales</taxon>
        <taxon>Streptosporangiaceae</taxon>
        <taxon>Nonomuraea</taxon>
    </lineage>
</organism>
<name>A0ABP7BMX8_9ACTN</name>
<protein>
    <recommendedName>
        <fullName evidence="3">Probable multidrug resistance protein NorM</fullName>
    </recommendedName>
    <alternativeName>
        <fullName evidence="5">Multidrug-efflux transporter</fullName>
    </alternativeName>
</protein>
<proteinExistence type="inferred from homology"/>
<feature type="transmembrane region" description="Helical" evidence="6">
    <location>
        <begin position="412"/>
        <end position="433"/>
    </location>
</feature>
<accession>A0ABP7BMX8</accession>